<evidence type="ECO:0000313" key="5">
    <source>
        <dbReference type="EMBL" id="SUM34667.1"/>
    </source>
</evidence>
<dbReference type="AlphaFoldDB" id="A0A0D0SG08"/>
<feature type="domain" description="N-acetyltransferase" evidence="3">
    <location>
        <begin position="3"/>
        <end position="172"/>
    </location>
</feature>
<dbReference type="InterPro" id="IPR000182">
    <property type="entry name" value="GNAT_dom"/>
</dbReference>
<dbReference type="GO" id="GO:0016747">
    <property type="term" value="F:acyltransferase activity, transferring groups other than amino-acyl groups"/>
    <property type="evidence" value="ECO:0007669"/>
    <property type="project" value="InterPro"/>
</dbReference>
<proteinExistence type="predicted"/>
<dbReference type="Proteomes" id="UP000255277">
    <property type="component" value="Unassembled WGS sequence"/>
</dbReference>
<evidence type="ECO:0000313" key="4">
    <source>
        <dbReference type="EMBL" id="GEQ05793.1"/>
    </source>
</evidence>
<evidence type="ECO:0000313" key="7">
    <source>
        <dbReference type="Proteomes" id="UP000321057"/>
    </source>
</evidence>
<dbReference type="PANTHER" id="PTHR43877">
    <property type="entry name" value="AMINOALKYLPHOSPHONATE N-ACETYLTRANSFERASE-RELATED-RELATED"/>
    <property type="match status" value="1"/>
</dbReference>
<dbReference type="Gene3D" id="3.40.630.30">
    <property type="match status" value="1"/>
</dbReference>
<keyword evidence="2 5" id="KW-0012">Acyltransferase</keyword>
<dbReference type="EC" id="2.3.1.-" evidence="5"/>
<dbReference type="PROSITE" id="PS51186">
    <property type="entry name" value="GNAT"/>
    <property type="match status" value="1"/>
</dbReference>
<dbReference type="RefSeq" id="WP_042739311.1">
    <property type="nucleotide sequence ID" value="NZ_BKAX01000004.1"/>
</dbReference>
<accession>A0A0D0SG08</accession>
<reference evidence="4 7" key="2">
    <citation type="submission" date="2019-07" db="EMBL/GenBank/DDBJ databases">
        <title>Whole genome shotgun sequence of Staphylococcus gallinarum NBRC 109767.</title>
        <authorList>
            <person name="Hosoyama A."/>
            <person name="Uohara A."/>
            <person name="Ohji S."/>
            <person name="Ichikawa N."/>
        </authorList>
    </citation>
    <scope>NUCLEOTIDE SEQUENCE [LARGE SCALE GENOMIC DNA]</scope>
    <source>
        <strain evidence="4 7">NBRC 109767</strain>
    </source>
</reference>
<dbReference type="SUPFAM" id="SSF55729">
    <property type="entry name" value="Acyl-CoA N-acyltransferases (Nat)"/>
    <property type="match status" value="1"/>
</dbReference>
<keyword evidence="7" id="KW-1185">Reference proteome</keyword>
<dbReference type="Proteomes" id="UP000321057">
    <property type="component" value="Unassembled WGS sequence"/>
</dbReference>
<dbReference type="STRING" id="1293.SH09_08935"/>
<keyword evidence="1 5" id="KW-0808">Transferase</keyword>
<dbReference type="InterPro" id="IPR050832">
    <property type="entry name" value="Bact_Acetyltransf"/>
</dbReference>
<dbReference type="PANTHER" id="PTHR43877:SF2">
    <property type="entry name" value="AMINOALKYLPHOSPHONATE N-ACETYLTRANSFERASE-RELATED"/>
    <property type="match status" value="1"/>
</dbReference>
<evidence type="ECO:0000256" key="1">
    <source>
        <dbReference type="ARBA" id="ARBA00022679"/>
    </source>
</evidence>
<dbReference type="Pfam" id="PF00583">
    <property type="entry name" value="Acetyltransf_1"/>
    <property type="match status" value="1"/>
</dbReference>
<dbReference type="EMBL" id="UHDK01000001">
    <property type="protein sequence ID" value="SUM34667.1"/>
    <property type="molecule type" value="Genomic_DNA"/>
</dbReference>
<protein>
    <submittedName>
        <fullName evidence="4 5">Acetyltransferase</fullName>
        <ecNumber evidence="5">2.3.1.-</ecNumber>
    </submittedName>
</protein>
<reference evidence="5 6" key="1">
    <citation type="submission" date="2018-06" db="EMBL/GenBank/DDBJ databases">
        <authorList>
            <consortium name="Pathogen Informatics"/>
            <person name="Doyle S."/>
        </authorList>
    </citation>
    <scope>NUCLEOTIDE SEQUENCE [LARGE SCALE GENOMIC DNA]</scope>
    <source>
        <strain evidence="5 6">NCTC12195</strain>
    </source>
</reference>
<organism evidence="5 6">
    <name type="scientific">Staphylococcus gallinarum</name>
    <dbReference type="NCBI Taxonomy" id="1293"/>
    <lineage>
        <taxon>Bacteria</taxon>
        <taxon>Bacillati</taxon>
        <taxon>Bacillota</taxon>
        <taxon>Bacilli</taxon>
        <taxon>Bacillales</taxon>
        <taxon>Staphylococcaceae</taxon>
        <taxon>Staphylococcus</taxon>
    </lineage>
</organism>
<evidence type="ECO:0000259" key="3">
    <source>
        <dbReference type="PROSITE" id="PS51186"/>
    </source>
</evidence>
<dbReference type="OrthoDB" id="7205533at2"/>
<dbReference type="InterPro" id="IPR016181">
    <property type="entry name" value="Acyl_CoA_acyltransferase"/>
</dbReference>
<dbReference type="CDD" id="cd04301">
    <property type="entry name" value="NAT_SF"/>
    <property type="match status" value="1"/>
</dbReference>
<name>A0A0D0SG08_STAGA</name>
<dbReference type="EMBL" id="BKAX01000004">
    <property type="protein sequence ID" value="GEQ05793.1"/>
    <property type="molecule type" value="Genomic_DNA"/>
</dbReference>
<sequence length="172" mass="20128">MAFQIEAVKESELDILRDISIKTFKTTFENGGYSEDDFNQYFEEAYNIETLTQELKNEHSYTYFYKEDGEVTGYFKLNILEAQTEDMGEEYLEIQRIYFLPHAQGGGRGKDIIEFAENKAKELNKTKIWLGVWEYNEPALKFYTKHGLKVVGRHEFQTGSVVDSDLVMEKKL</sequence>
<gene>
    <name evidence="5" type="primary">paiA_3</name>
    <name evidence="5" type="ORF">NCTC12195_04194</name>
    <name evidence="4" type="ORF">SGA02_16210</name>
</gene>
<evidence type="ECO:0000256" key="2">
    <source>
        <dbReference type="ARBA" id="ARBA00023315"/>
    </source>
</evidence>
<dbReference type="GeneID" id="93844359"/>
<evidence type="ECO:0000313" key="6">
    <source>
        <dbReference type="Proteomes" id="UP000255277"/>
    </source>
</evidence>